<dbReference type="PANTHER" id="PTHR47293">
    <property type="entry name" value="JACALIN-RELATED LECTIN 3"/>
    <property type="match status" value="1"/>
</dbReference>
<evidence type="ECO:0000313" key="7">
    <source>
        <dbReference type="Proteomes" id="UP000264353"/>
    </source>
</evidence>
<dbReference type="InterPro" id="IPR001229">
    <property type="entry name" value="Jacalin-like_lectin_dom"/>
</dbReference>
<feature type="domain" description="Jacalin-type lectin" evidence="5">
    <location>
        <begin position="2"/>
        <end position="56"/>
    </location>
</feature>
<dbReference type="EMBL" id="CM010628">
    <property type="protein sequence ID" value="RID80395.1"/>
    <property type="molecule type" value="Genomic_DNA"/>
</dbReference>
<dbReference type="CDD" id="cd09612">
    <property type="entry name" value="Jacalin"/>
    <property type="match status" value="1"/>
</dbReference>
<dbReference type="Proteomes" id="UP000264353">
    <property type="component" value="Chromosome A1"/>
</dbReference>
<organism evidence="6 7">
    <name type="scientific">Brassica campestris</name>
    <name type="common">Field mustard</name>
    <dbReference type="NCBI Taxonomy" id="3711"/>
    <lineage>
        <taxon>Eukaryota</taxon>
        <taxon>Viridiplantae</taxon>
        <taxon>Streptophyta</taxon>
        <taxon>Embryophyta</taxon>
        <taxon>Tracheophyta</taxon>
        <taxon>Spermatophyta</taxon>
        <taxon>Magnoliopsida</taxon>
        <taxon>eudicotyledons</taxon>
        <taxon>Gunneridae</taxon>
        <taxon>Pentapetalae</taxon>
        <taxon>rosids</taxon>
        <taxon>malvids</taxon>
        <taxon>Brassicales</taxon>
        <taxon>Brassicaceae</taxon>
        <taxon>Brassiceae</taxon>
        <taxon>Brassica</taxon>
    </lineage>
</organism>
<dbReference type="PANTHER" id="PTHR47293:SF66">
    <property type="entry name" value="JACALIN-RELATED LECTIN 11-RELATED"/>
    <property type="match status" value="1"/>
</dbReference>
<dbReference type="AlphaFoldDB" id="A0A398ARP2"/>
<evidence type="ECO:0000259" key="5">
    <source>
        <dbReference type="PROSITE" id="PS51752"/>
    </source>
</evidence>
<evidence type="ECO:0000256" key="4">
    <source>
        <dbReference type="SAM" id="MobiDB-lite"/>
    </source>
</evidence>
<accession>A0A398ARP2</accession>
<dbReference type="SUPFAM" id="SSF51101">
    <property type="entry name" value="Mannose-binding lectins"/>
    <property type="match status" value="2"/>
</dbReference>
<feature type="region of interest" description="Disordered" evidence="4">
    <location>
        <begin position="201"/>
        <end position="222"/>
    </location>
</feature>
<reference evidence="6 7" key="1">
    <citation type="submission" date="2018-06" db="EMBL/GenBank/DDBJ databases">
        <title>WGS assembly of Brassica rapa FPsc.</title>
        <authorList>
            <person name="Bowman J."/>
            <person name="Kohchi T."/>
            <person name="Yamato K."/>
            <person name="Jenkins J."/>
            <person name="Shu S."/>
            <person name="Ishizaki K."/>
            <person name="Yamaoka S."/>
            <person name="Nishihama R."/>
            <person name="Nakamura Y."/>
            <person name="Berger F."/>
            <person name="Adam C."/>
            <person name="Aki S."/>
            <person name="Althoff F."/>
            <person name="Araki T."/>
            <person name="Arteaga-Vazquez M."/>
            <person name="Balasubrmanian S."/>
            <person name="Bauer D."/>
            <person name="Boehm C."/>
            <person name="Briginshaw L."/>
            <person name="Caballero-Perez J."/>
            <person name="Catarino B."/>
            <person name="Chen F."/>
            <person name="Chiyoda S."/>
            <person name="Chovatia M."/>
            <person name="Davies K."/>
            <person name="Delmans M."/>
            <person name="Demura T."/>
            <person name="Dierschke T."/>
            <person name="Dolan L."/>
            <person name="Dorantes-Acosta A."/>
            <person name="Eklund D."/>
            <person name="Florent S."/>
            <person name="Flores-Sandoval E."/>
            <person name="Fujiyama A."/>
            <person name="Fukuzawa H."/>
            <person name="Galik B."/>
            <person name="Grimanelli D."/>
            <person name="Grimwood J."/>
            <person name="Grossniklaus U."/>
            <person name="Hamada T."/>
            <person name="Haseloff J."/>
            <person name="Hetherington A."/>
            <person name="Higo A."/>
            <person name="Hirakawa Y."/>
            <person name="Hundley H."/>
            <person name="Ikeda Y."/>
            <person name="Inoue K."/>
            <person name="Inoue S."/>
            <person name="Ishida S."/>
            <person name="Jia Q."/>
            <person name="Kakita M."/>
            <person name="Kanazawa T."/>
            <person name="Kawai Y."/>
            <person name="Kawashima T."/>
            <person name="Kennedy M."/>
            <person name="Kinose K."/>
            <person name="Kinoshita T."/>
            <person name="Kohara Y."/>
            <person name="Koide E."/>
            <person name="Komatsu K."/>
            <person name="Kopischke S."/>
            <person name="Kubo M."/>
            <person name="Kyozuka J."/>
            <person name="Lagercrantz U."/>
            <person name="Lin S."/>
            <person name="Lindquist E."/>
            <person name="Lipzen A."/>
            <person name="Lu C."/>
            <person name="Luna E."/>
            <person name="Martienssen R."/>
            <person name="Minamino N."/>
            <person name="Mizutani M."/>
            <person name="Mizutani M."/>
            <person name="Mochizuki N."/>
            <person name="Monte I."/>
            <person name="Mosher R."/>
            <person name="Nagasaki H."/>
            <person name="Nakagami H."/>
            <person name="Naramoto S."/>
            <person name="Nishitani K."/>
            <person name="Ohtani M."/>
            <person name="Okamoto T."/>
            <person name="Okumura M."/>
            <person name="Phillips J."/>
            <person name="Pollak B."/>
            <person name="Reinders A."/>
            <person name="Roevekamp M."/>
            <person name="Sano R."/>
            <person name="Sawa S."/>
            <person name="Schmid M."/>
            <person name="Shirakawa M."/>
            <person name="Solano R."/>
            <person name="Spunde A."/>
            <person name="Suetsugu N."/>
            <person name="Sugano S."/>
            <person name="Sugiyama A."/>
            <person name="Sun R."/>
            <person name="Suzuki Y."/>
            <person name="Takenaka M."/>
            <person name="Takezawa D."/>
            <person name="Tomogane H."/>
            <person name="Tsuzuki M."/>
            <person name="Ueda T."/>
            <person name="Umeda M."/>
            <person name="Ward J."/>
            <person name="Watanabe Y."/>
            <person name="Yazaki K."/>
            <person name="Yokoyama R."/>
            <person name="Yoshitake Y."/>
            <person name="Yotsui I."/>
            <person name="Zachgo S."/>
            <person name="Schmutz J."/>
        </authorList>
    </citation>
    <scope>NUCLEOTIDE SEQUENCE [LARGE SCALE GENOMIC DNA]</scope>
    <source>
        <strain evidence="7">cv. B-3</strain>
    </source>
</reference>
<keyword evidence="3" id="KW-0677">Repeat</keyword>
<dbReference type="Pfam" id="PF01419">
    <property type="entry name" value="Jacalin"/>
    <property type="match status" value="2"/>
</dbReference>
<dbReference type="SMART" id="SM00915">
    <property type="entry name" value="Jacalin"/>
    <property type="match status" value="2"/>
</dbReference>
<protein>
    <recommendedName>
        <fullName evidence="5">Jacalin-type lectin domain-containing protein</fullName>
    </recommendedName>
</protein>
<evidence type="ECO:0000256" key="2">
    <source>
        <dbReference type="ARBA" id="ARBA00022734"/>
    </source>
</evidence>
<dbReference type="GO" id="GO:0030246">
    <property type="term" value="F:carbohydrate binding"/>
    <property type="evidence" value="ECO:0007669"/>
    <property type="project" value="UniProtKB-KW"/>
</dbReference>
<dbReference type="Gene3D" id="2.100.10.30">
    <property type="entry name" value="Jacalin-like lectin domain"/>
    <property type="match status" value="2"/>
</dbReference>
<feature type="domain" description="Jacalin-type lectin" evidence="5">
    <location>
        <begin position="93"/>
        <end position="237"/>
    </location>
</feature>
<dbReference type="InterPro" id="IPR036404">
    <property type="entry name" value="Jacalin-like_lectin_dom_sf"/>
</dbReference>
<dbReference type="InterPro" id="IPR033734">
    <property type="entry name" value="Jacalin-like_lectin_dom_plant"/>
</dbReference>
<proteinExistence type="inferred from homology"/>
<dbReference type="PROSITE" id="PS51752">
    <property type="entry name" value="JACALIN_LECTIN"/>
    <property type="match status" value="2"/>
</dbReference>
<keyword evidence="2" id="KW-0430">Lectin</keyword>
<sequence>MDQKVEAQRGVEGDVWDDGFYDGIRKVHVGQGQDGVSFINAVYEKDSQEVEGAEHGREYDRHYLDSKRDGKKFVLKEKNGGKLLGFHGRAGEVLHALAVGGDGGTALDDGAYDGVRKLFVGQAQDGISVVKFVYAKGTEEIIGDEHGNSTLLGFEEFVLDYPSEYITSVEGTYDKIFGSDSEVFTMLRFKTNKQTSAPFGIEALGHPSNSKRKAPRSSGSTEKSASCYISLEFMSFQSLIDHHMFSFHSFEIVNYVRVNKFPTFSVLFVYVSSVF</sequence>
<evidence type="ECO:0000256" key="1">
    <source>
        <dbReference type="ARBA" id="ARBA00006568"/>
    </source>
</evidence>
<evidence type="ECO:0000313" key="6">
    <source>
        <dbReference type="EMBL" id="RID80395.1"/>
    </source>
</evidence>
<name>A0A398ARP2_BRACM</name>
<gene>
    <name evidence="6" type="ORF">BRARA_A03061</name>
</gene>
<comment type="similarity">
    <text evidence="1">Belongs to the jacalin lectin family.</text>
</comment>
<dbReference type="FunFam" id="2.100.10.30:FF:000001">
    <property type="entry name" value="Jacalin-related lectin 33"/>
    <property type="match status" value="1"/>
</dbReference>
<evidence type="ECO:0000256" key="3">
    <source>
        <dbReference type="ARBA" id="ARBA00022737"/>
    </source>
</evidence>